<sequence>MKKLVSIKDIKDFINNNTLSLLYFSSKLEKCSVCHMLLPKIQDNLKNYSNLQIATVDASEVKEVAGEFYVFSLPLIIFYVEGNEVLRDGRFIRMNNLKEVIDKHYNLIFNP</sequence>
<gene>
    <name evidence="2" type="ORF">Z959_12450</name>
</gene>
<dbReference type="InterPro" id="IPR036249">
    <property type="entry name" value="Thioredoxin-like_sf"/>
</dbReference>
<dbReference type="Proteomes" id="UP000027770">
    <property type="component" value="Unassembled WGS sequence"/>
</dbReference>
<comment type="caution">
    <text evidence="2">The sequence shown here is derived from an EMBL/GenBank/DDBJ whole genome shotgun (WGS) entry which is preliminary data.</text>
</comment>
<keyword evidence="3" id="KW-1185">Reference proteome</keyword>
<dbReference type="Pfam" id="PF00085">
    <property type="entry name" value="Thioredoxin"/>
    <property type="match status" value="1"/>
</dbReference>
<accession>A0AA40ITI6</accession>
<dbReference type="CDD" id="cd02947">
    <property type="entry name" value="TRX_family"/>
    <property type="match status" value="1"/>
</dbReference>
<dbReference type="SUPFAM" id="SSF52833">
    <property type="entry name" value="Thioredoxin-like"/>
    <property type="match status" value="1"/>
</dbReference>
<dbReference type="InterPro" id="IPR013766">
    <property type="entry name" value="Thioredoxin_domain"/>
</dbReference>
<evidence type="ECO:0000313" key="3">
    <source>
        <dbReference type="Proteomes" id="UP000027770"/>
    </source>
</evidence>
<dbReference type="RefSeq" id="WP_039219978.1">
    <property type="nucleotide sequence ID" value="NZ_JENW01000095.1"/>
</dbReference>
<organism evidence="2 3">
    <name type="scientific">Clostridium novyi B str. ATCC 27606</name>
    <dbReference type="NCBI Taxonomy" id="1443123"/>
    <lineage>
        <taxon>Bacteria</taxon>
        <taxon>Bacillati</taxon>
        <taxon>Bacillota</taxon>
        <taxon>Clostridia</taxon>
        <taxon>Eubacteriales</taxon>
        <taxon>Clostridiaceae</taxon>
        <taxon>Clostridium</taxon>
    </lineage>
</organism>
<name>A0AA40ITI6_CLONO</name>
<evidence type="ECO:0000259" key="1">
    <source>
        <dbReference type="Pfam" id="PF00085"/>
    </source>
</evidence>
<feature type="domain" description="Thioredoxin" evidence="1">
    <location>
        <begin position="11"/>
        <end position="87"/>
    </location>
</feature>
<dbReference type="EMBL" id="JENW01000095">
    <property type="protein sequence ID" value="KEI15610.1"/>
    <property type="molecule type" value="Genomic_DNA"/>
</dbReference>
<dbReference type="AlphaFoldDB" id="A0AA40ITI6"/>
<dbReference type="Gene3D" id="3.40.30.10">
    <property type="entry name" value="Glutaredoxin"/>
    <property type="match status" value="1"/>
</dbReference>
<reference evidence="2 3" key="1">
    <citation type="submission" date="2014-02" db="EMBL/GenBank/DDBJ databases">
        <title>Plasmidome dynamics in the species complex Clostridium novyi sensu lato converts strains of independent lineages into distinctly different pathogens.</title>
        <authorList>
            <person name="Skarin H."/>
            <person name="Segerman B."/>
        </authorList>
    </citation>
    <scope>NUCLEOTIDE SEQUENCE [LARGE SCALE GENOMIC DNA]</scope>
    <source>
        <strain evidence="2 3">ATCC 27606</strain>
    </source>
</reference>
<evidence type="ECO:0000313" key="2">
    <source>
        <dbReference type="EMBL" id="KEI15610.1"/>
    </source>
</evidence>
<proteinExistence type="predicted"/>
<protein>
    <submittedName>
        <fullName evidence="2">Thioredoxin</fullName>
    </submittedName>
</protein>